<dbReference type="Pfam" id="PF13380">
    <property type="entry name" value="CoA_binding_2"/>
    <property type="match status" value="1"/>
</dbReference>
<dbReference type="SUPFAM" id="SSF51735">
    <property type="entry name" value="NAD(P)-binding Rossmann-fold domains"/>
    <property type="match status" value="1"/>
</dbReference>
<keyword evidence="3" id="KW-1185">Reference proteome</keyword>
<dbReference type="EMBL" id="MIJF01000078">
    <property type="protein sequence ID" value="OEF96900.1"/>
    <property type="molecule type" value="Genomic_DNA"/>
</dbReference>
<organism evidence="2 3">
    <name type="scientific">Vulcanibacillus modesticaldus</name>
    <dbReference type="NCBI Taxonomy" id="337097"/>
    <lineage>
        <taxon>Bacteria</taxon>
        <taxon>Bacillati</taxon>
        <taxon>Bacillota</taxon>
        <taxon>Bacilli</taxon>
        <taxon>Bacillales</taxon>
        <taxon>Bacillaceae</taxon>
        <taxon>Vulcanibacillus</taxon>
    </lineage>
</organism>
<dbReference type="InterPro" id="IPR036291">
    <property type="entry name" value="NAD(P)-bd_dom_sf"/>
</dbReference>
<evidence type="ECO:0000259" key="1">
    <source>
        <dbReference type="SMART" id="SM00881"/>
    </source>
</evidence>
<feature type="domain" description="CoA-binding" evidence="1">
    <location>
        <begin position="13"/>
        <end position="106"/>
    </location>
</feature>
<proteinExistence type="predicted"/>
<dbReference type="InterPro" id="IPR003781">
    <property type="entry name" value="CoA-bd"/>
</dbReference>
<dbReference type="PANTHER" id="PTHR33303:SF2">
    <property type="entry name" value="COA-BINDING DOMAIN-CONTAINING PROTEIN"/>
    <property type="match status" value="1"/>
</dbReference>
<comment type="caution">
    <text evidence="2">The sequence shown here is derived from an EMBL/GenBank/DDBJ whole genome shotgun (WGS) entry which is preliminary data.</text>
</comment>
<dbReference type="RefSeq" id="WP_069657533.1">
    <property type="nucleotide sequence ID" value="NZ_MIJF01000078.1"/>
</dbReference>
<sequence length="136" mass="15156">MSLLKTDDQIKELIQESKRIAIVGLSNKSERDSYRVAKYLLDKGFEIIPVNPTVDEVLGIKAVGSLKEIEGQVDMVDVFRKPDQVMPIVEEAIAIGAKSIWFQLGVVNESAAKLASDNGLKVVMDRCVKIEHNRLF</sequence>
<protein>
    <submittedName>
        <fullName evidence="2">CoA-binding protein</fullName>
    </submittedName>
</protein>
<evidence type="ECO:0000313" key="2">
    <source>
        <dbReference type="EMBL" id="OEF96900.1"/>
    </source>
</evidence>
<dbReference type="PANTHER" id="PTHR33303">
    <property type="entry name" value="CYTOPLASMIC PROTEIN-RELATED"/>
    <property type="match status" value="1"/>
</dbReference>
<dbReference type="Gene3D" id="3.40.50.720">
    <property type="entry name" value="NAD(P)-binding Rossmann-like Domain"/>
    <property type="match status" value="1"/>
</dbReference>
<dbReference type="SMART" id="SM00881">
    <property type="entry name" value="CoA_binding"/>
    <property type="match status" value="1"/>
</dbReference>
<dbReference type="OrthoDB" id="9804695at2"/>
<accession>A0A1D2YS61</accession>
<dbReference type="STRING" id="337097.BHF71_04005"/>
<reference evidence="2 3" key="1">
    <citation type="submission" date="2016-09" db="EMBL/GenBank/DDBJ databases">
        <title>Draft genome sequence for the type strain of Vulcanibacillus modesticaldus BR, a strictly anaerobic, moderately thermophilic, and nitrate-reducing bacterium from deep sea-hydrothermal vents of the Mid-Atlantic Ridge.</title>
        <authorList>
            <person name="Abin C.A."/>
            <person name="Hollibaugh J.T."/>
        </authorList>
    </citation>
    <scope>NUCLEOTIDE SEQUENCE [LARGE SCALE GENOMIC DNA]</scope>
    <source>
        <strain evidence="2 3">BR</strain>
    </source>
</reference>
<dbReference type="AlphaFoldDB" id="A0A1D2YS61"/>
<name>A0A1D2YS61_9BACI</name>
<evidence type="ECO:0000313" key="3">
    <source>
        <dbReference type="Proteomes" id="UP000243739"/>
    </source>
</evidence>
<gene>
    <name evidence="2" type="ORF">BHF71_04005</name>
</gene>
<dbReference type="Proteomes" id="UP000243739">
    <property type="component" value="Unassembled WGS sequence"/>
</dbReference>